<evidence type="ECO:0000259" key="2">
    <source>
        <dbReference type="Pfam" id="PF04811"/>
    </source>
</evidence>
<dbReference type="Pfam" id="PF04811">
    <property type="entry name" value="Sec23_trunk"/>
    <property type="match status" value="1"/>
</dbReference>
<dbReference type="GO" id="GO:0090110">
    <property type="term" value="P:COPII-coated vesicle cargo loading"/>
    <property type="evidence" value="ECO:0007669"/>
    <property type="project" value="TreeGrafter"/>
</dbReference>
<keyword evidence="1" id="KW-0963">Cytoplasm</keyword>
<keyword evidence="1" id="KW-0813">Transport</keyword>
<dbReference type="GO" id="GO:0006886">
    <property type="term" value="P:intracellular protein transport"/>
    <property type="evidence" value="ECO:0007669"/>
    <property type="project" value="InterPro"/>
</dbReference>
<dbReference type="PANTHER" id="PTHR11141:SF2">
    <property type="entry name" value="PROTEIN TRANSPORT PROTEIN SEC23 C"/>
    <property type="match status" value="1"/>
</dbReference>
<dbReference type="FunFam" id="2.60.40.1670:FF:000006">
    <property type="entry name" value="Protein transport protein SEC23"/>
    <property type="match status" value="1"/>
</dbReference>
<evidence type="ECO:0000313" key="4">
    <source>
        <dbReference type="EMBL" id="PKI63769.1"/>
    </source>
</evidence>
<comment type="subcellular location">
    <subcellularLocation>
        <location evidence="1">Cytoplasmic vesicle</location>
        <location evidence="1">COPII-coated vesicle membrane</location>
        <topology evidence="1">Peripheral membrane protein</topology>
        <orientation evidence="1">Cytoplasmic side</orientation>
    </subcellularLocation>
    <subcellularLocation>
        <location evidence="1">Endoplasmic reticulum membrane</location>
        <topology evidence="1">Peripheral membrane protein</topology>
        <orientation evidence="1">Cytoplasmic side</orientation>
    </subcellularLocation>
</comment>
<dbReference type="InterPro" id="IPR006896">
    <property type="entry name" value="Sec23/24_trunk_dom"/>
</dbReference>
<proteinExistence type="inferred from homology"/>
<keyword evidence="1" id="KW-0931">ER-Golgi transport</keyword>
<keyword evidence="1" id="KW-0968">Cytoplasmic vesicle</keyword>
<dbReference type="GO" id="GO:0005789">
    <property type="term" value="C:endoplasmic reticulum membrane"/>
    <property type="evidence" value="ECO:0007669"/>
    <property type="project" value="UniProtKB-SubCell"/>
</dbReference>
<dbReference type="GO" id="GO:0070971">
    <property type="term" value="C:endoplasmic reticulum exit site"/>
    <property type="evidence" value="ECO:0007669"/>
    <property type="project" value="TreeGrafter"/>
</dbReference>
<dbReference type="InterPro" id="IPR012990">
    <property type="entry name" value="Beta-sandwich_Sec23_24"/>
</dbReference>
<comment type="caution">
    <text evidence="4">The sequence shown here is derived from an EMBL/GenBank/DDBJ whole genome shotgun (WGS) entry which is preliminary data.</text>
</comment>
<dbReference type="Gene3D" id="2.60.40.1670">
    <property type="entry name" value="beta-sandwich domain of Sec23/24"/>
    <property type="match status" value="1"/>
</dbReference>
<accession>A0A2I0K5F2</accession>
<dbReference type="Proteomes" id="UP000233551">
    <property type="component" value="Unassembled WGS sequence"/>
</dbReference>
<protein>
    <recommendedName>
        <fullName evidence="1">Protein transport protein SEC23</fullName>
    </recommendedName>
</protein>
<organism evidence="4 5">
    <name type="scientific">Punica granatum</name>
    <name type="common">Pomegranate</name>
    <dbReference type="NCBI Taxonomy" id="22663"/>
    <lineage>
        <taxon>Eukaryota</taxon>
        <taxon>Viridiplantae</taxon>
        <taxon>Streptophyta</taxon>
        <taxon>Embryophyta</taxon>
        <taxon>Tracheophyta</taxon>
        <taxon>Spermatophyta</taxon>
        <taxon>Magnoliopsida</taxon>
        <taxon>eudicotyledons</taxon>
        <taxon>Gunneridae</taxon>
        <taxon>Pentapetalae</taxon>
        <taxon>rosids</taxon>
        <taxon>malvids</taxon>
        <taxon>Myrtales</taxon>
        <taxon>Lythraceae</taxon>
        <taxon>Punica</taxon>
    </lineage>
</organism>
<dbReference type="GO" id="GO:0046872">
    <property type="term" value="F:metal ion binding"/>
    <property type="evidence" value="ECO:0007669"/>
    <property type="project" value="UniProtKB-KW"/>
</dbReference>
<evidence type="ECO:0000259" key="3">
    <source>
        <dbReference type="Pfam" id="PF08033"/>
    </source>
</evidence>
<dbReference type="Gene3D" id="3.40.50.410">
    <property type="entry name" value="von Willebrand factor, type A domain"/>
    <property type="match status" value="1"/>
</dbReference>
<dbReference type="GO" id="GO:0030127">
    <property type="term" value="C:COPII vesicle coat"/>
    <property type="evidence" value="ECO:0007669"/>
    <property type="project" value="InterPro"/>
</dbReference>
<keyword evidence="1" id="KW-0256">Endoplasmic reticulum</keyword>
<gene>
    <name evidence="4" type="ORF">CRG98_015839</name>
</gene>
<dbReference type="STRING" id="22663.A0A2I0K5F2"/>
<feature type="domain" description="Sec23/Sec24 beta-sandwich" evidence="3">
    <location>
        <begin position="68"/>
        <end position="173"/>
    </location>
</feature>
<dbReference type="SUPFAM" id="SSF81995">
    <property type="entry name" value="beta-sandwich domain of Sec23/24"/>
    <property type="match status" value="1"/>
</dbReference>
<keyword evidence="5" id="KW-1185">Reference proteome</keyword>
<dbReference type="EMBL" id="PGOL01000870">
    <property type="protein sequence ID" value="PKI63769.1"/>
    <property type="molecule type" value="Genomic_DNA"/>
</dbReference>
<name>A0A2I0K5F2_PUNGR</name>
<dbReference type="GO" id="GO:0005096">
    <property type="term" value="F:GTPase activator activity"/>
    <property type="evidence" value="ECO:0007669"/>
    <property type="project" value="TreeGrafter"/>
</dbReference>
<dbReference type="PANTHER" id="PTHR11141">
    <property type="entry name" value="PROTEIN TRANSPORT PROTEIN SEC23"/>
    <property type="match status" value="1"/>
</dbReference>
<dbReference type="AlphaFoldDB" id="A0A2I0K5F2"/>
<keyword evidence="1" id="KW-0479">Metal-binding</keyword>
<keyword evidence="1" id="KW-0653">Protein transport</keyword>
<dbReference type="Pfam" id="PF08033">
    <property type="entry name" value="Sec23_BS"/>
    <property type="match status" value="1"/>
</dbReference>
<dbReference type="InterPro" id="IPR037364">
    <property type="entry name" value="Sec23"/>
</dbReference>
<keyword evidence="1" id="KW-0862">Zinc</keyword>
<keyword evidence="1" id="KW-0472">Membrane</keyword>
<feature type="non-terminal residue" evidence="4">
    <location>
        <position position="1"/>
    </location>
</feature>
<dbReference type="SUPFAM" id="SSF53300">
    <property type="entry name" value="vWA-like"/>
    <property type="match status" value="1"/>
</dbReference>
<sequence length="212" mass="22907">VAKQLVNQGHVLDLFACALDQVGVAELKVAVERTGGLVVLAESFGHSVFKDSVRRVFQSGEHDLGLSSNGIFEINCSKDVKVQGIIGPCASLEKKGPLCSDTAIGQGHTSAWKLCGLDKATALCLFFDIAKKDGQDAAMQSTNNLFYFQFLTYYQHGSGQMRLRVTTLSRRWVAGPGSVQELIAGFDQEAAAVVMARQVSFKMETETNGDKV</sequence>
<dbReference type="InterPro" id="IPR036465">
    <property type="entry name" value="vWFA_dom_sf"/>
</dbReference>
<evidence type="ECO:0000313" key="5">
    <source>
        <dbReference type="Proteomes" id="UP000233551"/>
    </source>
</evidence>
<feature type="domain" description="Sec23/Sec24 trunk" evidence="2">
    <location>
        <begin position="2"/>
        <end position="57"/>
    </location>
</feature>
<comment type="function">
    <text evidence="1">Component of the coat protein complex II (COPII) which promotes the formation of transport vesicles from the endoplasmic reticulum (ER). The coat has two main functions, the physical deformation of the endoplasmic reticulum membrane into vesicles and the selection of cargo molecules.</text>
</comment>
<reference evidence="4 5" key="1">
    <citation type="submission" date="2017-11" db="EMBL/GenBank/DDBJ databases">
        <title>De-novo sequencing of pomegranate (Punica granatum L.) genome.</title>
        <authorList>
            <person name="Akparov Z."/>
            <person name="Amiraslanov A."/>
            <person name="Hajiyeva S."/>
            <person name="Abbasov M."/>
            <person name="Kaur K."/>
            <person name="Hamwieh A."/>
            <person name="Solovyev V."/>
            <person name="Salamov A."/>
            <person name="Braich B."/>
            <person name="Kosarev P."/>
            <person name="Mahmoud A."/>
            <person name="Hajiyev E."/>
            <person name="Babayeva S."/>
            <person name="Izzatullayeva V."/>
            <person name="Mammadov A."/>
            <person name="Mammadov A."/>
            <person name="Sharifova S."/>
            <person name="Ojaghi J."/>
            <person name="Eynullazada K."/>
            <person name="Bayramov B."/>
            <person name="Abdulazimova A."/>
            <person name="Shahmuradov I."/>
        </authorList>
    </citation>
    <scope>NUCLEOTIDE SEQUENCE [LARGE SCALE GENOMIC DNA]</scope>
    <source>
        <strain evidence="5">cv. AG2017</strain>
        <tissue evidence="4">Leaf</tissue>
    </source>
</reference>
<comment type="similarity">
    <text evidence="1">Belongs to the SEC23/SEC24 family. SEC23 subfamily.</text>
</comment>
<dbReference type="Gene3D" id="1.20.120.730">
    <property type="entry name" value="Sec23/Sec24 helical domain"/>
    <property type="match status" value="1"/>
</dbReference>
<evidence type="ECO:0000256" key="1">
    <source>
        <dbReference type="RuleBase" id="RU365030"/>
    </source>
</evidence>